<proteinExistence type="inferred from homology"/>
<dbReference type="OrthoDB" id="9809760at2"/>
<dbReference type="AlphaFoldDB" id="A0A1S1PPX4"/>
<dbReference type="Pfam" id="PF00011">
    <property type="entry name" value="HSP20"/>
    <property type="match status" value="1"/>
</dbReference>
<dbReference type="EMBL" id="MAXA01000233">
    <property type="protein sequence ID" value="OHV24878.1"/>
    <property type="molecule type" value="Genomic_DNA"/>
</dbReference>
<dbReference type="PROSITE" id="PS01031">
    <property type="entry name" value="SHSP"/>
    <property type="match status" value="1"/>
</dbReference>
<evidence type="ECO:0000259" key="4">
    <source>
        <dbReference type="PROSITE" id="PS01031"/>
    </source>
</evidence>
<feature type="region of interest" description="Disordered" evidence="3">
    <location>
        <begin position="147"/>
        <end position="256"/>
    </location>
</feature>
<dbReference type="RefSeq" id="WP_071065415.1">
    <property type="nucleotide sequence ID" value="NZ_MAXA01000233.1"/>
</dbReference>
<dbReference type="SUPFAM" id="SSF49764">
    <property type="entry name" value="HSP20-like chaperones"/>
    <property type="match status" value="1"/>
</dbReference>
<sequence length="256" mass="26780">MTNPVRAGSGRQVPTIRWDPLREIEDAWTRMGSLLGDVTGGGERRPYGVLAGLAPAVDVEETADEFVVELELPGARAEDLSIDLRDSELFVTGEIRERERRGTLRRQTRRVGQFEHVILLPGEVDPDEVNASLDDGLLTVRLAKARRSQPRRIEISAPSAEPGRTIDSSAGELSQDDSGDSDSTQADSPRTDSAKAGSARAGSSRGGRSGAGSKGAESKGGGGKARRAEESGGGLPDAPTPFGQSSFGAADSSGAG</sequence>
<feature type="domain" description="SHSP" evidence="4">
    <location>
        <begin position="48"/>
        <end position="158"/>
    </location>
</feature>
<organism evidence="5 6">
    <name type="scientific">Parafrankia soli</name>
    <dbReference type="NCBI Taxonomy" id="2599596"/>
    <lineage>
        <taxon>Bacteria</taxon>
        <taxon>Bacillati</taxon>
        <taxon>Actinomycetota</taxon>
        <taxon>Actinomycetes</taxon>
        <taxon>Frankiales</taxon>
        <taxon>Frankiaceae</taxon>
        <taxon>Parafrankia</taxon>
    </lineage>
</organism>
<feature type="compositionally biased region" description="Low complexity" evidence="3">
    <location>
        <begin position="243"/>
        <end position="256"/>
    </location>
</feature>
<evidence type="ECO:0000256" key="3">
    <source>
        <dbReference type="SAM" id="MobiDB-lite"/>
    </source>
</evidence>
<dbReference type="Gene3D" id="2.60.40.790">
    <property type="match status" value="1"/>
</dbReference>
<accession>A0A1S1PPX4</accession>
<reference evidence="6" key="1">
    <citation type="submission" date="2016-07" db="EMBL/GenBank/DDBJ databases">
        <title>Frankia sp. NRRL B-16219 Genome sequencing.</title>
        <authorList>
            <person name="Ghodhbane-Gtari F."/>
            <person name="Swanson E."/>
            <person name="Gueddou A."/>
            <person name="Louati M."/>
            <person name="Nouioui I."/>
            <person name="Hezbri K."/>
            <person name="Abebe-Akele F."/>
            <person name="Simpson S."/>
            <person name="Morris K."/>
            <person name="Thomas K."/>
            <person name="Gtari M."/>
            <person name="Tisa L.S."/>
        </authorList>
    </citation>
    <scope>NUCLEOTIDE SEQUENCE [LARGE SCALE GENOMIC DNA]</scope>
    <source>
        <strain evidence="6">NRRL B-16219</strain>
    </source>
</reference>
<name>A0A1S1PPX4_9ACTN</name>
<feature type="compositionally biased region" description="Gly residues" evidence="3">
    <location>
        <begin position="204"/>
        <end position="223"/>
    </location>
</feature>
<dbReference type="InterPro" id="IPR031107">
    <property type="entry name" value="Small_HSP"/>
</dbReference>
<dbReference type="CDD" id="cd06464">
    <property type="entry name" value="ACD_sHsps-like"/>
    <property type="match status" value="1"/>
</dbReference>
<feature type="compositionally biased region" description="Low complexity" evidence="3">
    <location>
        <begin position="181"/>
        <end position="203"/>
    </location>
</feature>
<gene>
    <name evidence="5" type="ORF">BBK14_22810</name>
</gene>
<dbReference type="PANTHER" id="PTHR11527">
    <property type="entry name" value="HEAT-SHOCK PROTEIN 20 FAMILY MEMBER"/>
    <property type="match status" value="1"/>
</dbReference>
<protein>
    <submittedName>
        <fullName evidence="5">Heat-shock protein Hsp20</fullName>
    </submittedName>
</protein>
<dbReference type="InterPro" id="IPR008978">
    <property type="entry name" value="HSP20-like_chaperone"/>
</dbReference>
<evidence type="ECO:0000313" key="6">
    <source>
        <dbReference type="Proteomes" id="UP000179769"/>
    </source>
</evidence>
<comment type="caution">
    <text evidence="5">The sequence shown here is derived from an EMBL/GenBank/DDBJ whole genome shotgun (WGS) entry which is preliminary data.</text>
</comment>
<dbReference type="Proteomes" id="UP000179769">
    <property type="component" value="Unassembled WGS sequence"/>
</dbReference>
<evidence type="ECO:0000313" key="5">
    <source>
        <dbReference type="EMBL" id="OHV24878.1"/>
    </source>
</evidence>
<comment type="similarity">
    <text evidence="1 2">Belongs to the small heat shock protein (HSP20) family.</text>
</comment>
<evidence type="ECO:0000256" key="1">
    <source>
        <dbReference type="PROSITE-ProRule" id="PRU00285"/>
    </source>
</evidence>
<dbReference type="InterPro" id="IPR002068">
    <property type="entry name" value="A-crystallin/Hsp20_dom"/>
</dbReference>
<evidence type="ECO:0000256" key="2">
    <source>
        <dbReference type="RuleBase" id="RU003616"/>
    </source>
</evidence>
<keyword evidence="6" id="KW-1185">Reference proteome</keyword>